<feature type="compositionally biased region" description="Pro residues" evidence="1">
    <location>
        <begin position="11"/>
        <end position="22"/>
    </location>
</feature>
<feature type="region of interest" description="Disordered" evidence="1">
    <location>
        <begin position="348"/>
        <end position="373"/>
    </location>
</feature>
<dbReference type="HOGENOM" id="CLU_576133_0_0_1"/>
<reference evidence="3" key="2">
    <citation type="submission" date="2013-04" db="EMBL/GenBank/DDBJ databases">
        <title>Genomic mechanisms accounting for the adaptation to parasitism in nematode-trapping fungi.</title>
        <authorList>
            <person name="Ahren D.G."/>
        </authorList>
    </citation>
    <scope>NUCLEOTIDE SEQUENCE [LARGE SCALE GENOMIC DNA]</scope>
    <source>
        <strain evidence="3">CBS 200.50</strain>
    </source>
</reference>
<feature type="region of interest" description="Disordered" evidence="1">
    <location>
        <begin position="1"/>
        <end position="46"/>
    </location>
</feature>
<reference evidence="2 3" key="1">
    <citation type="journal article" date="2013" name="PLoS Genet.">
        <title>Genomic mechanisms accounting for the adaptation to parasitism in nematode-trapping fungi.</title>
        <authorList>
            <person name="Meerupati T."/>
            <person name="Andersson K.M."/>
            <person name="Friman E."/>
            <person name="Kumar D."/>
            <person name="Tunlid A."/>
            <person name="Ahren D."/>
        </authorList>
    </citation>
    <scope>NUCLEOTIDE SEQUENCE [LARGE SCALE GENOMIC DNA]</scope>
    <source>
        <strain evidence="2 3">CBS 200.50</strain>
    </source>
</reference>
<comment type="caution">
    <text evidence="2">The sequence shown here is derived from an EMBL/GenBank/DDBJ whole genome shotgun (WGS) entry which is preliminary data.</text>
</comment>
<organism evidence="2 3">
    <name type="scientific">Dactylellina haptotyla (strain CBS 200.50)</name>
    <name type="common">Nematode-trapping fungus</name>
    <name type="synonym">Monacrosporium haptotylum</name>
    <dbReference type="NCBI Taxonomy" id="1284197"/>
    <lineage>
        <taxon>Eukaryota</taxon>
        <taxon>Fungi</taxon>
        <taxon>Dikarya</taxon>
        <taxon>Ascomycota</taxon>
        <taxon>Pezizomycotina</taxon>
        <taxon>Orbiliomycetes</taxon>
        <taxon>Orbiliales</taxon>
        <taxon>Orbiliaceae</taxon>
        <taxon>Dactylellina</taxon>
    </lineage>
</organism>
<evidence type="ECO:0000313" key="2">
    <source>
        <dbReference type="EMBL" id="EPS35987.1"/>
    </source>
</evidence>
<keyword evidence="3" id="KW-1185">Reference proteome</keyword>
<dbReference type="OMA" id="THSENIP"/>
<feature type="compositionally biased region" description="Polar residues" evidence="1">
    <location>
        <begin position="29"/>
        <end position="42"/>
    </location>
</feature>
<dbReference type="EMBL" id="AQGS01000985">
    <property type="protein sequence ID" value="EPS35987.1"/>
    <property type="molecule type" value="Genomic_DNA"/>
</dbReference>
<sequence length="446" mass="50102">MSGFPHGDMGPPGPPPPIPPRPSAFRPQGVQTQYYNQETTESPGWRVPYQETEVLITTVDSTSSPSVGYTETNLSRNASRRHTENYAIDSAYNRNTFSESAEQEIRVPSHNMVADSRGRTETEQVSDGMNEGLYQLGIGGMTFYDTSRPSNWTPISAHESVEQDRNNSGLRTLKSTDQSYENFPIPMDFYEPFTPNFTPASSAPQFEKKPISPAPSYDFDNRQSVPHLSVSDPFPISVDQEQYSVAQANLRESQFPEPVNMGGSDPLWQPPSRSYTSYRRTPRRPNEDNQVKLDNNGLPSLGGLFGPGAGQPQQGRNSFNFDDDKKFYPGGNNYNQSAVSLLSTHSENIPPSSRYGNDIHRTPSYASLRPDIDNRPQVVPAKTYEECEQKNGIPPPPTRYFSQRQAGGNKLGQVLQDRKMDYVVSEINRKDELHRRIQEESRGWGY</sequence>
<proteinExistence type="predicted"/>
<dbReference type="AlphaFoldDB" id="S8BL66"/>
<feature type="region of interest" description="Disordered" evidence="1">
    <location>
        <begin position="255"/>
        <end position="330"/>
    </location>
</feature>
<evidence type="ECO:0000313" key="3">
    <source>
        <dbReference type="Proteomes" id="UP000015100"/>
    </source>
</evidence>
<accession>S8BL66</accession>
<dbReference type="OrthoDB" id="5414628at2759"/>
<gene>
    <name evidence="2" type="ORF">H072_10447</name>
</gene>
<feature type="compositionally biased region" description="Low complexity" evidence="1">
    <location>
        <begin position="270"/>
        <end position="279"/>
    </location>
</feature>
<dbReference type="Proteomes" id="UP000015100">
    <property type="component" value="Unassembled WGS sequence"/>
</dbReference>
<name>S8BL66_DACHA</name>
<protein>
    <submittedName>
        <fullName evidence="2">Uncharacterized protein</fullName>
    </submittedName>
</protein>
<evidence type="ECO:0000256" key="1">
    <source>
        <dbReference type="SAM" id="MobiDB-lite"/>
    </source>
</evidence>